<dbReference type="GO" id="GO:0046686">
    <property type="term" value="P:response to cadmium ion"/>
    <property type="evidence" value="ECO:0007669"/>
    <property type="project" value="UniProtKB-KW"/>
</dbReference>
<feature type="domain" description="CusB-like beta-barrel" evidence="8">
    <location>
        <begin position="139"/>
        <end position="212"/>
    </location>
</feature>
<dbReference type="PANTHER" id="PTHR30469:SF15">
    <property type="entry name" value="HLYD FAMILY OF SECRETION PROTEINS"/>
    <property type="match status" value="1"/>
</dbReference>
<evidence type="ECO:0000256" key="4">
    <source>
        <dbReference type="ARBA" id="ARBA00043263"/>
    </source>
</evidence>
<reference evidence="10 11" key="1">
    <citation type="journal article" date="2019" name="Nat. Microbiol.">
        <title>Mediterranean grassland soil C-N compound turnover is dependent on rainfall and depth, and is mediated by genomically divergent microorganisms.</title>
        <authorList>
            <person name="Diamond S."/>
            <person name="Andeer P.F."/>
            <person name="Li Z."/>
            <person name="Crits-Christoph A."/>
            <person name="Burstein D."/>
            <person name="Anantharaman K."/>
            <person name="Lane K.R."/>
            <person name="Thomas B.C."/>
            <person name="Pan C."/>
            <person name="Northen T.R."/>
            <person name="Banfield J.F."/>
        </authorList>
    </citation>
    <scope>NUCLEOTIDE SEQUENCE [LARGE SCALE GENOMIC DNA]</scope>
    <source>
        <strain evidence="10">NP_1</strain>
    </source>
</reference>
<dbReference type="FunFam" id="2.40.420.20:FF:000006">
    <property type="entry name" value="RND family efflux transporter MFP subunit"/>
    <property type="match status" value="1"/>
</dbReference>
<keyword evidence="4" id="KW-0105">Cadmium resistance</keyword>
<keyword evidence="3" id="KW-0862">Zinc</keyword>
<evidence type="ECO:0000313" key="10">
    <source>
        <dbReference type="EMBL" id="TMJ07787.1"/>
    </source>
</evidence>
<comment type="similarity">
    <text evidence="1">Belongs to the membrane fusion protein (MFP) (TC 8.A.1) family.</text>
</comment>
<dbReference type="NCBIfam" id="TIGR01730">
    <property type="entry name" value="RND_mfp"/>
    <property type="match status" value="1"/>
</dbReference>
<protein>
    <submittedName>
        <fullName evidence="10">Efflux RND transporter periplasmic adaptor subunit</fullName>
    </submittedName>
</protein>
<dbReference type="FunFam" id="2.40.30.170:FF:000010">
    <property type="entry name" value="Efflux RND transporter periplasmic adaptor subunit"/>
    <property type="match status" value="1"/>
</dbReference>
<dbReference type="InterPro" id="IPR058624">
    <property type="entry name" value="MdtA-like_HH"/>
</dbReference>
<dbReference type="Pfam" id="PF25989">
    <property type="entry name" value="YknX_C"/>
    <property type="match status" value="1"/>
</dbReference>
<proteinExistence type="inferred from homology"/>
<organism evidence="10 11">
    <name type="scientific">Candidatus Segetimicrobium genomatis</name>
    <dbReference type="NCBI Taxonomy" id="2569760"/>
    <lineage>
        <taxon>Bacteria</taxon>
        <taxon>Bacillati</taxon>
        <taxon>Candidatus Sysuimicrobiota</taxon>
        <taxon>Candidatus Sysuimicrobiia</taxon>
        <taxon>Candidatus Sysuimicrobiales</taxon>
        <taxon>Candidatus Segetimicrobiaceae</taxon>
        <taxon>Candidatus Segetimicrobium</taxon>
    </lineage>
</organism>
<evidence type="ECO:0000259" key="7">
    <source>
        <dbReference type="Pfam" id="PF25876"/>
    </source>
</evidence>
<dbReference type="Gene3D" id="2.40.420.20">
    <property type="match status" value="1"/>
</dbReference>
<feature type="domain" description="YknX-like C-terminal permuted SH3-like" evidence="9">
    <location>
        <begin position="220"/>
        <end position="282"/>
    </location>
</feature>
<comment type="function">
    <text evidence="5">CzcA and CzcB together would act in zinc efflux nearly as effectively as the complete czc efflux system (CzcABC). The CzcB protein is thought to funnel zinc cations to the CzcA transport protein.</text>
</comment>
<dbReference type="Proteomes" id="UP000315217">
    <property type="component" value="Unassembled WGS sequence"/>
</dbReference>
<dbReference type="InterPro" id="IPR058792">
    <property type="entry name" value="Beta-barrel_RND_2"/>
</dbReference>
<dbReference type="EMBL" id="VBAI01000242">
    <property type="protein sequence ID" value="TMJ07787.1"/>
    <property type="molecule type" value="Genomic_DNA"/>
</dbReference>
<gene>
    <name evidence="10" type="ORF">E6G98_13265</name>
</gene>
<dbReference type="Pfam" id="PF25876">
    <property type="entry name" value="HH_MFP_RND"/>
    <property type="match status" value="1"/>
</dbReference>
<dbReference type="SUPFAM" id="SSF111369">
    <property type="entry name" value="HlyD-like secretion proteins"/>
    <property type="match status" value="1"/>
</dbReference>
<evidence type="ECO:0000259" key="8">
    <source>
        <dbReference type="Pfam" id="PF25954"/>
    </source>
</evidence>
<dbReference type="Pfam" id="PF25954">
    <property type="entry name" value="Beta-barrel_RND_2"/>
    <property type="match status" value="1"/>
</dbReference>
<dbReference type="GO" id="GO:1990281">
    <property type="term" value="C:efflux pump complex"/>
    <property type="evidence" value="ECO:0007669"/>
    <property type="project" value="TreeGrafter"/>
</dbReference>
<dbReference type="Gene3D" id="1.10.287.470">
    <property type="entry name" value="Helix hairpin bin"/>
    <property type="match status" value="1"/>
</dbReference>
<evidence type="ECO:0000256" key="5">
    <source>
        <dbReference type="ARBA" id="ARBA00058766"/>
    </source>
</evidence>
<dbReference type="Gene3D" id="2.40.30.170">
    <property type="match status" value="1"/>
</dbReference>
<dbReference type="GO" id="GO:0015562">
    <property type="term" value="F:efflux transmembrane transporter activity"/>
    <property type="evidence" value="ECO:0007669"/>
    <property type="project" value="TreeGrafter"/>
</dbReference>
<evidence type="ECO:0000256" key="1">
    <source>
        <dbReference type="ARBA" id="ARBA00009477"/>
    </source>
</evidence>
<evidence type="ECO:0000313" key="11">
    <source>
        <dbReference type="Proteomes" id="UP000315217"/>
    </source>
</evidence>
<evidence type="ECO:0000256" key="6">
    <source>
        <dbReference type="SAM" id="Coils"/>
    </source>
</evidence>
<dbReference type="AlphaFoldDB" id="A0A537LJE4"/>
<evidence type="ECO:0000256" key="2">
    <source>
        <dbReference type="ARBA" id="ARBA00022448"/>
    </source>
</evidence>
<feature type="non-terminal residue" evidence="10">
    <location>
        <position position="1"/>
    </location>
</feature>
<feature type="domain" description="Multidrug resistance protein MdtA-like alpha-helical hairpin" evidence="7">
    <location>
        <begin position="34"/>
        <end position="101"/>
    </location>
</feature>
<keyword evidence="6" id="KW-0175">Coiled coil</keyword>
<comment type="caution">
    <text evidence="10">The sequence shown here is derived from an EMBL/GenBank/DDBJ whole genome shotgun (WGS) entry which is preliminary data.</text>
</comment>
<sequence>LPGVVAEVFVTEGQRVQAGAPLMRLRTDQMAATEAQARAGVAQAKAALNLADISVRRMRELSQSGAVSRQELDAAEARFAAAQAQRELAEATLASAQIQLRDATVTAPFAGTITQRSVEPGEGVSPAVGSFVLAQLDAVYVELAVPERLRSGLRVGQTVAVTVDAEPGSQFAGKIEKIQPAATVSSRSFTVKVRVPNAQRVLRPGAFARGTITVAVRSGVLQIPEQAVLVTAGNPVLFVVQNGRAVRREVALGERQGGHVEITSGLTAGDVVIVDGQLGLTDNQLVAPRAP</sequence>
<evidence type="ECO:0000256" key="3">
    <source>
        <dbReference type="ARBA" id="ARBA00022833"/>
    </source>
</evidence>
<dbReference type="Gene3D" id="2.40.50.100">
    <property type="match status" value="1"/>
</dbReference>
<name>A0A537LJE4_9BACT</name>
<dbReference type="InterPro" id="IPR006143">
    <property type="entry name" value="RND_pump_MFP"/>
</dbReference>
<keyword evidence="2" id="KW-0813">Transport</keyword>
<evidence type="ECO:0000259" key="9">
    <source>
        <dbReference type="Pfam" id="PF25989"/>
    </source>
</evidence>
<feature type="coiled-coil region" evidence="6">
    <location>
        <begin position="72"/>
        <end position="101"/>
    </location>
</feature>
<accession>A0A537LJE4</accession>
<dbReference type="InterPro" id="IPR058637">
    <property type="entry name" value="YknX-like_C"/>
</dbReference>
<dbReference type="PANTHER" id="PTHR30469">
    <property type="entry name" value="MULTIDRUG RESISTANCE PROTEIN MDTA"/>
    <property type="match status" value="1"/>
</dbReference>